<dbReference type="RefSeq" id="WP_086992747.1">
    <property type="nucleotide sequence ID" value="NZ_FUHU01000044.1"/>
</dbReference>
<dbReference type="GO" id="GO:0005886">
    <property type="term" value="C:plasma membrane"/>
    <property type="evidence" value="ECO:0007669"/>
    <property type="project" value="UniProtKB-SubCell"/>
</dbReference>
<evidence type="ECO:0000256" key="8">
    <source>
        <dbReference type="ARBA" id="ARBA00023136"/>
    </source>
</evidence>
<evidence type="ECO:0000256" key="9">
    <source>
        <dbReference type="ARBA" id="ARBA00035611"/>
    </source>
</evidence>
<feature type="transmembrane region" description="Helical" evidence="11">
    <location>
        <begin position="131"/>
        <end position="149"/>
    </location>
</feature>
<keyword evidence="7 11" id="KW-1133">Transmembrane helix</keyword>
<evidence type="ECO:0000256" key="10">
    <source>
        <dbReference type="ARBA" id="ARBA00035686"/>
    </source>
</evidence>
<keyword evidence="5" id="KW-0762">Sugar transport</keyword>
<evidence type="ECO:0000256" key="4">
    <source>
        <dbReference type="ARBA" id="ARBA00022519"/>
    </source>
</evidence>
<sequence length="436" mass="46205">MTADNTKERRGFRASDIWLIFGRRGSLKQLSILGALVIIIMIFQIWTNGTTLSSGNVINLVQAYSFILILSVGMVMVIITGHIDLSVGSVAAFVGIVVATSMRDWGLPWWAGILLGIALGAAIGAFQGFWVAYVGIPAFIVTLAGMMIWRGAQQWVGQAQTVAVPDGFRQALYGYLPEVGPATPYNNLTLLLGLIVVLAIIFFQVRSRAKRKSSGAMLEPVWVVVARTGLLSAVVIYATLLFASGRVGTSFPFSGIILAVLILFYAFLTSRTKIGRHIYAVGGNRRAAELSGVNSRRTDFFVMMNMSTLAGVAGMLWAARAGAAGPGDGTMWELDAIAGVFIGGAAVAGGIGTVFGAVIGGLVMAVLNNGLQLVGVPTDRMQVIKGLVLLVAVGIDVLNKQQGRFSFIGIMMAKLKSGRTGGQLEQPQQTSISDKS</sequence>
<keyword evidence="6 11" id="KW-0812">Transmembrane</keyword>
<dbReference type="Proteomes" id="UP000195787">
    <property type="component" value="Unassembled WGS sequence"/>
</dbReference>
<dbReference type="AlphaFoldDB" id="A0A1R4GGC7"/>
<gene>
    <name evidence="12" type="ORF">CZ674_11805</name>
</gene>
<keyword evidence="4" id="KW-0997">Cell inner membrane</keyword>
<evidence type="ECO:0000256" key="6">
    <source>
        <dbReference type="ARBA" id="ARBA00022692"/>
    </source>
</evidence>
<dbReference type="PANTHER" id="PTHR32196">
    <property type="entry name" value="ABC TRANSPORTER PERMEASE PROTEIN YPHD-RELATED-RELATED"/>
    <property type="match status" value="1"/>
</dbReference>
<feature type="transmembrane region" description="Helical" evidence="11">
    <location>
        <begin position="58"/>
        <end position="78"/>
    </location>
</feature>
<keyword evidence="8 11" id="KW-0472">Membrane</keyword>
<evidence type="ECO:0000313" key="13">
    <source>
        <dbReference type="Proteomes" id="UP000195787"/>
    </source>
</evidence>
<feature type="transmembrane region" description="Helical" evidence="11">
    <location>
        <begin position="185"/>
        <end position="203"/>
    </location>
</feature>
<dbReference type="NCBIfam" id="NF040906">
    <property type="entry name" value="GguB"/>
    <property type="match status" value="1"/>
</dbReference>
<comment type="function">
    <text evidence="9">Part of the binding-protein-dependent transport system for D-xylose. Probably responsible for the translocation of the substrate across the membrane.</text>
</comment>
<name>A0A1R4GGC7_9MICO</name>
<accession>A0A1R4GGC7</accession>
<feature type="transmembrane region" description="Helical" evidence="11">
    <location>
        <begin position="224"/>
        <end position="243"/>
    </location>
</feature>
<feature type="transmembrane region" description="Helical" evidence="11">
    <location>
        <begin position="249"/>
        <end position="268"/>
    </location>
</feature>
<dbReference type="GO" id="GO:0022857">
    <property type="term" value="F:transmembrane transporter activity"/>
    <property type="evidence" value="ECO:0007669"/>
    <property type="project" value="InterPro"/>
</dbReference>
<comment type="subcellular location">
    <subcellularLocation>
        <location evidence="1">Cell membrane</location>
        <topology evidence="1">Multi-pass membrane protein</topology>
    </subcellularLocation>
</comment>
<organism evidence="12 13">
    <name type="scientific">Agrococcus casei LMG 22410</name>
    <dbReference type="NCBI Taxonomy" id="1255656"/>
    <lineage>
        <taxon>Bacteria</taxon>
        <taxon>Bacillati</taxon>
        <taxon>Actinomycetota</taxon>
        <taxon>Actinomycetes</taxon>
        <taxon>Micrococcales</taxon>
        <taxon>Microbacteriaceae</taxon>
        <taxon>Agrococcus</taxon>
    </lineage>
</organism>
<evidence type="ECO:0000256" key="11">
    <source>
        <dbReference type="SAM" id="Phobius"/>
    </source>
</evidence>
<dbReference type="OrthoDB" id="3468954at2"/>
<dbReference type="PANTHER" id="PTHR32196:SF32">
    <property type="entry name" value="XYLOSE TRANSPORT SYSTEM PERMEASE PROTEIN XYLH"/>
    <property type="match status" value="1"/>
</dbReference>
<feature type="transmembrane region" description="Helical" evidence="11">
    <location>
        <begin position="108"/>
        <end position="126"/>
    </location>
</feature>
<evidence type="ECO:0000313" key="12">
    <source>
        <dbReference type="EMBL" id="SJM67271.1"/>
    </source>
</evidence>
<keyword evidence="13" id="KW-1185">Reference proteome</keyword>
<reference evidence="12 13" key="1">
    <citation type="submission" date="2017-02" db="EMBL/GenBank/DDBJ databases">
        <authorList>
            <person name="Peterson S.W."/>
        </authorList>
    </citation>
    <scope>NUCLEOTIDE SEQUENCE [LARGE SCALE GENOMIC DNA]</scope>
    <source>
        <strain evidence="12 13">LMG 22410</strain>
    </source>
</reference>
<feature type="transmembrane region" description="Helical" evidence="11">
    <location>
        <begin position="300"/>
        <end position="319"/>
    </location>
</feature>
<keyword evidence="3" id="KW-1003">Cell membrane</keyword>
<proteinExistence type="predicted"/>
<dbReference type="CDD" id="cd06579">
    <property type="entry name" value="TM_PBP1_transp_AraH_like"/>
    <property type="match status" value="1"/>
</dbReference>
<feature type="transmembrane region" description="Helical" evidence="11">
    <location>
        <begin position="85"/>
        <end position="102"/>
    </location>
</feature>
<keyword evidence="2" id="KW-0813">Transport</keyword>
<dbReference type="Pfam" id="PF02653">
    <property type="entry name" value="BPD_transp_2"/>
    <property type="match status" value="1"/>
</dbReference>
<dbReference type="InterPro" id="IPR001851">
    <property type="entry name" value="ABC_transp_permease"/>
</dbReference>
<feature type="transmembrane region" description="Helical" evidence="11">
    <location>
        <begin position="339"/>
        <end position="367"/>
    </location>
</feature>
<evidence type="ECO:0000256" key="3">
    <source>
        <dbReference type="ARBA" id="ARBA00022475"/>
    </source>
</evidence>
<protein>
    <recommendedName>
        <fullName evidence="10">Xylose transport system permease protein XylH</fullName>
    </recommendedName>
</protein>
<dbReference type="EMBL" id="FUHU01000044">
    <property type="protein sequence ID" value="SJM67271.1"/>
    <property type="molecule type" value="Genomic_DNA"/>
</dbReference>
<evidence type="ECO:0000256" key="5">
    <source>
        <dbReference type="ARBA" id="ARBA00022597"/>
    </source>
</evidence>
<feature type="transmembrane region" description="Helical" evidence="11">
    <location>
        <begin position="30"/>
        <end position="46"/>
    </location>
</feature>
<evidence type="ECO:0000256" key="7">
    <source>
        <dbReference type="ARBA" id="ARBA00022989"/>
    </source>
</evidence>
<evidence type="ECO:0000256" key="2">
    <source>
        <dbReference type="ARBA" id="ARBA00022448"/>
    </source>
</evidence>
<dbReference type="GeneID" id="303173891"/>
<evidence type="ECO:0000256" key="1">
    <source>
        <dbReference type="ARBA" id="ARBA00004651"/>
    </source>
</evidence>